<evidence type="ECO:0000313" key="5">
    <source>
        <dbReference type="Proteomes" id="UP000567179"/>
    </source>
</evidence>
<protein>
    <recommendedName>
        <fullName evidence="3">Yeast cell wall synthesis Kre9/Knh1-like N-terminal domain-containing protein</fullName>
    </recommendedName>
</protein>
<comment type="caution">
    <text evidence="4">The sequence shown here is derived from an EMBL/GenBank/DDBJ whole genome shotgun (WGS) entry which is preliminary data.</text>
</comment>
<dbReference type="InterPro" id="IPR052479">
    <property type="entry name" value="GPI-anchor_Adhesion_Reg"/>
</dbReference>
<evidence type="ECO:0000256" key="2">
    <source>
        <dbReference type="SAM" id="SignalP"/>
    </source>
</evidence>
<dbReference type="PANTHER" id="PTHR35185">
    <property type="entry name" value="SERINE/THREONINE-RICH PROTEIN ADG2-RELATED"/>
    <property type="match status" value="1"/>
</dbReference>
<evidence type="ECO:0000313" key="4">
    <source>
        <dbReference type="EMBL" id="KAF5322684.1"/>
    </source>
</evidence>
<organism evidence="4 5">
    <name type="scientific">Psilocybe cf. subviscida</name>
    <dbReference type="NCBI Taxonomy" id="2480587"/>
    <lineage>
        <taxon>Eukaryota</taxon>
        <taxon>Fungi</taxon>
        <taxon>Dikarya</taxon>
        <taxon>Basidiomycota</taxon>
        <taxon>Agaricomycotina</taxon>
        <taxon>Agaricomycetes</taxon>
        <taxon>Agaricomycetidae</taxon>
        <taxon>Agaricales</taxon>
        <taxon>Agaricineae</taxon>
        <taxon>Strophariaceae</taxon>
        <taxon>Psilocybe</taxon>
    </lineage>
</organism>
<accession>A0A8H5BG08</accession>
<feature type="chain" id="PRO_5034704720" description="Yeast cell wall synthesis Kre9/Knh1-like N-terminal domain-containing protein" evidence="2">
    <location>
        <begin position="17"/>
        <end position="186"/>
    </location>
</feature>
<evidence type="ECO:0000259" key="3">
    <source>
        <dbReference type="Pfam" id="PF10342"/>
    </source>
</evidence>
<feature type="domain" description="Yeast cell wall synthesis Kre9/Knh1-like N-terminal" evidence="3">
    <location>
        <begin position="22"/>
        <end position="114"/>
    </location>
</feature>
<dbReference type="Pfam" id="PF10342">
    <property type="entry name" value="Kre9_KNH"/>
    <property type="match status" value="1"/>
</dbReference>
<dbReference type="OrthoDB" id="5316007at2759"/>
<reference evidence="4 5" key="1">
    <citation type="journal article" date="2020" name="ISME J.">
        <title>Uncovering the hidden diversity of litter-decomposition mechanisms in mushroom-forming fungi.</title>
        <authorList>
            <person name="Floudas D."/>
            <person name="Bentzer J."/>
            <person name="Ahren D."/>
            <person name="Johansson T."/>
            <person name="Persson P."/>
            <person name="Tunlid A."/>
        </authorList>
    </citation>
    <scope>NUCLEOTIDE SEQUENCE [LARGE SCALE GENOMIC DNA]</scope>
    <source>
        <strain evidence="4 5">CBS 101986</strain>
    </source>
</reference>
<feature type="signal peptide" evidence="2">
    <location>
        <begin position="1"/>
        <end position="16"/>
    </location>
</feature>
<gene>
    <name evidence="4" type="ORF">D9619_000663</name>
</gene>
<keyword evidence="5" id="KW-1185">Reference proteome</keyword>
<dbReference type="InterPro" id="IPR018466">
    <property type="entry name" value="Kre9/Knh1-like_N"/>
</dbReference>
<dbReference type="Proteomes" id="UP000567179">
    <property type="component" value="Unassembled WGS sequence"/>
</dbReference>
<evidence type="ECO:0000256" key="1">
    <source>
        <dbReference type="ARBA" id="ARBA00022729"/>
    </source>
</evidence>
<dbReference type="EMBL" id="JAACJJ010000028">
    <property type="protein sequence ID" value="KAF5322684.1"/>
    <property type="molecule type" value="Genomic_DNA"/>
</dbReference>
<name>A0A8H5BG08_9AGAR</name>
<sequence length="186" mass="19199">MHAVAVILAFVSCAFAYSVTSPSDAKGWTNSGSQLLTWQRVSTDPLNFTAVLDNQQITGFEPQILAALVDGTSGSQQMNPPSGGWPTGKNFRVNLVQDAQNLNAILAQSGFFSITPPTTSQSTSGTVNTLSNSNPTFVPQTTLPTASAPPATNTDPIVPPNSGASINTMNAFAIGALSLLGFALAA</sequence>
<proteinExistence type="predicted"/>
<keyword evidence="1 2" id="KW-0732">Signal</keyword>
<dbReference type="PANTHER" id="PTHR35185:SF1">
    <property type="entry name" value="UPF0619 GPI-ANCHORED MEMBRANE PROTEIN C1322.10"/>
    <property type="match status" value="1"/>
</dbReference>
<dbReference type="AlphaFoldDB" id="A0A8H5BG08"/>